<gene>
    <name evidence="5" type="ORF">KDK_11890</name>
</gene>
<dbReference type="EMBL" id="BIFS01000001">
    <property type="protein sequence ID" value="GCE17389.1"/>
    <property type="molecule type" value="Genomic_DNA"/>
</dbReference>
<evidence type="ECO:0000256" key="3">
    <source>
        <dbReference type="SAM" id="Phobius"/>
    </source>
</evidence>
<keyword evidence="2" id="KW-0732">Signal</keyword>
<proteinExistence type="predicted"/>
<keyword evidence="3" id="KW-0472">Membrane</keyword>
<comment type="caution">
    <text evidence="5">The sequence shown here is derived from an EMBL/GenBank/DDBJ whole genome shotgun (WGS) entry which is preliminary data.</text>
</comment>
<dbReference type="AlphaFoldDB" id="A0A402AE58"/>
<dbReference type="Pfam" id="PF01522">
    <property type="entry name" value="Polysacc_deac_1"/>
    <property type="match status" value="1"/>
</dbReference>
<protein>
    <recommendedName>
        <fullName evidence="4">NodB homology domain-containing protein</fullName>
    </recommendedName>
</protein>
<dbReference type="Proteomes" id="UP000287188">
    <property type="component" value="Unassembled WGS sequence"/>
</dbReference>
<organism evidence="5 6">
    <name type="scientific">Dictyobacter kobayashii</name>
    <dbReference type="NCBI Taxonomy" id="2014872"/>
    <lineage>
        <taxon>Bacteria</taxon>
        <taxon>Bacillati</taxon>
        <taxon>Chloroflexota</taxon>
        <taxon>Ktedonobacteria</taxon>
        <taxon>Ktedonobacterales</taxon>
        <taxon>Dictyobacteraceae</taxon>
        <taxon>Dictyobacter</taxon>
    </lineage>
</organism>
<dbReference type="GO" id="GO:0016810">
    <property type="term" value="F:hydrolase activity, acting on carbon-nitrogen (but not peptide) bonds"/>
    <property type="evidence" value="ECO:0007669"/>
    <property type="project" value="InterPro"/>
</dbReference>
<dbReference type="GO" id="GO:0005576">
    <property type="term" value="C:extracellular region"/>
    <property type="evidence" value="ECO:0007669"/>
    <property type="project" value="UniProtKB-SubCell"/>
</dbReference>
<name>A0A402AE58_9CHLR</name>
<accession>A0A402AE58</accession>
<dbReference type="InterPro" id="IPR051398">
    <property type="entry name" value="Polysacch_Deacetylase"/>
</dbReference>
<dbReference type="SUPFAM" id="SSF88713">
    <property type="entry name" value="Glycoside hydrolase/deacetylase"/>
    <property type="match status" value="1"/>
</dbReference>
<dbReference type="Gene3D" id="3.20.20.370">
    <property type="entry name" value="Glycoside hydrolase/deacetylase"/>
    <property type="match status" value="1"/>
</dbReference>
<dbReference type="InterPro" id="IPR011330">
    <property type="entry name" value="Glyco_hydro/deAcase_b/a-brl"/>
</dbReference>
<evidence type="ECO:0000313" key="5">
    <source>
        <dbReference type="EMBL" id="GCE17389.1"/>
    </source>
</evidence>
<keyword evidence="6" id="KW-1185">Reference proteome</keyword>
<evidence type="ECO:0000259" key="4">
    <source>
        <dbReference type="PROSITE" id="PS51677"/>
    </source>
</evidence>
<sequence length="351" mass="40114">MGRRILIMLAGFFYYSGLVALARWWTRRAGRRVAILTYHSSVGGNFLQHLLYLRRHYRIMPLDAALEELYSGHKDPKYKQDRRTPLIITLDDGYTDNYTYAMGLARDYCIPLTIYLVPGYIESHQRFWWFEGQSMAQRARATEFTLDKQTFQLEQEGARPILAQYIDDHARFATSVAEREGFLAEARAVLDLSPTIEDPVRDNELHPVNWEQALEMDKSGWITFGAHTMHHPILSYITDLAEVRYEVTECRQVLEQKLGHPVRSFAYPVGQAQHIGDAVVQAVKDAGYDWAVTTTYGINTPASDPHRLLRIEADVDQHWLVVAAEAAGLWDLLPAYAGYPLSVIILPMLVA</sequence>
<dbReference type="PANTHER" id="PTHR34216">
    <property type="match status" value="1"/>
</dbReference>
<keyword evidence="3" id="KW-0812">Transmembrane</keyword>
<dbReference type="PANTHER" id="PTHR34216:SF3">
    <property type="entry name" value="POLY-BETA-1,6-N-ACETYL-D-GLUCOSAMINE N-DEACETYLASE"/>
    <property type="match status" value="1"/>
</dbReference>
<evidence type="ECO:0000256" key="2">
    <source>
        <dbReference type="ARBA" id="ARBA00022729"/>
    </source>
</evidence>
<dbReference type="PROSITE" id="PS51677">
    <property type="entry name" value="NODB"/>
    <property type="match status" value="1"/>
</dbReference>
<dbReference type="RefSeq" id="WP_161977140.1">
    <property type="nucleotide sequence ID" value="NZ_BIFS01000001.1"/>
</dbReference>
<evidence type="ECO:0000256" key="1">
    <source>
        <dbReference type="ARBA" id="ARBA00004613"/>
    </source>
</evidence>
<reference evidence="6" key="1">
    <citation type="submission" date="2018-12" db="EMBL/GenBank/DDBJ databases">
        <title>Tengunoibacter tsumagoiensis gen. nov., sp. nov., Dictyobacter kobayashii sp. nov., D. alpinus sp. nov., and D. joshuensis sp. nov. and description of Dictyobacteraceae fam. nov. within the order Ktedonobacterales isolated from Tengu-no-mugimeshi.</title>
        <authorList>
            <person name="Wang C.M."/>
            <person name="Zheng Y."/>
            <person name="Sakai Y."/>
            <person name="Toyoda A."/>
            <person name="Minakuchi Y."/>
            <person name="Abe K."/>
            <person name="Yokota A."/>
            <person name="Yabe S."/>
        </authorList>
    </citation>
    <scope>NUCLEOTIDE SEQUENCE [LARGE SCALE GENOMIC DNA]</scope>
    <source>
        <strain evidence="6">Uno11</strain>
    </source>
</reference>
<keyword evidence="3" id="KW-1133">Transmembrane helix</keyword>
<dbReference type="CDD" id="cd10918">
    <property type="entry name" value="CE4_NodB_like_5s_6s"/>
    <property type="match status" value="1"/>
</dbReference>
<evidence type="ECO:0000313" key="6">
    <source>
        <dbReference type="Proteomes" id="UP000287188"/>
    </source>
</evidence>
<comment type="subcellular location">
    <subcellularLocation>
        <location evidence="1">Secreted</location>
    </subcellularLocation>
</comment>
<dbReference type="GO" id="GO:0005975">
    <property type="term" value="P:carbohydrate metabolic process"/>
    <property type="evidence" value="ECO:0007669"/>
    <property type="project" value="InterPro"/>
</dbReference>
<feature type="transmembrane region" description="Helical" evidence="3">
    <location>
        <begin position="6"/>
        <end position="25"/>
    </location>
</feature>
<feature type="domain" description="NodB homology" evidence="4">
    <location>
        <begin position="84"/>
        <end position="351"/>
    </location>
</feature>
<dbReference type="InterPro" id="IPR002509">
    <property type="entry name" value="NODB_dom"/>
</dbReference>